<evidence type="ECO:0000259" key="4">
    <source>
        <dbReference type="SMART" id="SM00093"/>
    </source>
</evidence>
<dbReference type="Proteomes" id="UP000095767">
    <property type="component" value="Unassembled WGS sequence"/>
</dbReference>
<sequence>MCVLRHLASSDDSSCTNLAVSPLSLHAALALLAAGARGATLDEIADFLGPAGGRAHATLASYVATRVLADGGGGGEGGLALGFANGVWIDADLQLQASFARVAAEQYRLPRRGAPGLLQTHAGGGEEPDQPVDRERDGRPIKDLLPAGSLHHGSPAVLANALYFKDAWQRRFDACLTRDEAFFLHDDGYVRVPFMSNTSSKLYIACRPGYKVLRLPYARGGAQCRLCSMYIYLPDAHDGLQSLLDKLSADPALLESSGTLADEVPVRAFRVPKFTVSYKTNLTEMLRDLGLLLRSTASPLTSLTWWSGRRSRSSCRTSTTGPWWR</sequence>
<dbReference type="SMART" id="SM00093">
    <property type="entry name" value="SERPIN"/>
    <property type="match status" value="1"/>
</dbReference>
<accession>A0A1E5W4M7</accession>
<dbReference type="GO" id="GO:0004867">
    <property type="term" value="F:serine-type endopeptidase inhibitor activity"/>
    <property type="evidence" value="ECO:0007669"/>
    <property type="project" value="InterPro"/>
</dbReference>
<reference evidence="5 6" key="1">
    <citation type="submission" date="2016-09" db="EMBL/GenBank/DDBJ databases">
        <title>The draft genome of Dichanthelium oligosanthes: A C3 panicoid grass species.</title>
        <authorList>
            <person name="Studer A.J."/>
            <person name="Schnable J.C."/>
            <person name="Brutnell T.P."/>
        </authorList>
    </citation>
    <scope>NUCLEOTIDE SEQUENCE [LARGE SCALE GENOMIC DNA]</scope>
    <source>
        <strain evidence="6">cv. Kellogg 1175</strain>
        <tissue evidence="5">Leaf</tissue>
    </source>
</reference>
<proteinExistence type="inferred from homology"/>
<evidence type="ECO:0000256" key="2">
    <source>
        <dbReference type="RuleBase" id="RU000411"/>
    </source>
</evidence>
<dbReference type="PANTHER" id="PTHR11461:SF306">
    <property type="entry name" value="SERPIN-Z1"/>
    <property type="match status" value="1"/>
</dbReference>
<dbReference type="STRING" id="888268.A0A1E5W4M7"/>
<dbReference type="Gene3D" id="3.30.497.10">
    <property type="entry name" value="Antithrombin, subunit I, domain 2"/>
    <property type="match status" value="1"/>
</dbReference>
<dbReference type="EMBL" id="LWDX02021448">
    <property type="protein sequence ID" value="OEL32366.1"/>
    <property type="molecule type" value="Genomic_DNA"/>
</dbReference>
<dbReference type="InterPro" id="IPR036186">
    <property type="entry name" value="Serpin_sf"/>
</dbReference>
<dbReference type="GO" id="GO:0005615">
    <property type="term" value="C:extracellular space"/>
    <property type="evidence" value="ECO:0007669"/>
    <property type="project" value="InterPro"/>
</dbReference>
<dbReference type="PANTHER" id="PTHR11461">
    <property type="entry name" value="SERINE PROTEASE INHIBITOR, SERPIN"/>
    <property type="match status" value="1"/>
</dbReference>
<dbReference type="Gene3D" id="2.30.39.10">
    <property type="entry name" value="Alpha-1-antitrypsin, domain 1"/>
    <property type="match status" value="1"/>
</dbReference>
<feature type="compositionally biased region" description="Basic and acidic residues" evidence="3">
    <location>
        <begin position="131"/>
        <end position="142"/>
    </location>
</feature>
<keyword evidence="6" id="KW-1185">Reference proteome</keyword>
<protein>
    <submittedName>
        <fullName evidence="5">Serpin-Z1</fullName>
    </submittedName>
</protein>
<evidence type="ECO:0000256" key="1">
    <source>
        <dbReference type="ARBA" id="ARBA00009500"/>
    </source>
</evidence>
<dbReference type="InterPro" id="IPR042185">
    <property type="entry name" value="Serpin_sf_2"/>
</dbReference>
<name>A0A1E5W4M7_9POAL</name>
<organism evidence="5 6">
    <name type="scientific">Dichanthelium oligosanthes</name>
    <dbReference type="NCBI Taxonomy" id="888268"/>
    <lineage>
        <taxon>Eukaryota</taxon>
        <taxon>Viridiplantae</taxon>
        <taxon>Streptophyta</taxon>
        <taxon>Embryophyta</taxon>
        <taxon>Tracheophyta</taxon>
        <taxon>Spermatophyta</taxon>
        <taxon>Magnoliopsida</taxon>
        <taxon>Liliopsida</taxon>
        <taxon>Poales</taxon>
        <taxon>Poaceae</taxon>
        <taxon>PACMAD clade</taxon>
        <taxon>Panicoideae</taxon>
        <taxon>Panicodae</taxon>
        <taxon>Paniceae</taxon>
        <taxon>Dichantheliinae</taxon>
        <taxon>Dichanthelium</taxon>
    </lineage>
</organism>
<feature type="domain" description="Serpin" evidence="4">
    <location>
        <begin position="1"/>
        <end position="322"/>
    </location>
</feature>
<dbReference type="OrthoDB" id="1063785at2759"/>
<evidence type="ECO:0000313" key="6">
    <source>
        <dbReference type="Proteomes" id="UP000095767"/>
    </source>
</evidence>
<feature type="region of interest" description="Disordered" evidence="3">
    <location>
        <begin position="114"/>
        <end position="147"/>
    </location>
</feature>
<comment type="similarity">
    <text evidence="1 2">Belongs to the serpin family.</text>
</comment>
<evidence type="ECO:0000313" key="5">
    <source>
        <dbReference type="EMBL" id="OEL32366.1"/>
    </source>
</evidence>
<comment type="caution">
    <text evidence="5">The sequence shown here is derived from an EMBL/GenBank/DDBJ whole genome shotgun (WGS) entry which is preliminary data.</text>
</comment>
<dbReference type="AlphaFoldDB" id="A0A1E5W4M7"/>
<dbReference type="InterPro" id="IPR042178">
    <property type="entry name" value="Serpin_sf_1"/>
</dbReference>
<dbReference type="Pfam" id="PF00079">
    <property type="entry name" value="Serpin"/>
    <property type="match status" value="1"/>
</dbReference>
<dbReference type="SUPFAM" id="SSF56574">
    <property type="entry name" value="Serpins"/>
    <property type="match status" value="1"/>
</dbReference>
<gene>
    <name evidence="5" type="ORF">BAE44_0006613</name>
</gene>
<dbReference type="InterPro" id="IPR023796">
    <property type="entry name" value="Serpin_dom"/>
</dbReference>
<dbReference type="InterPro" id="IPR000215">
    <property type="entry name" value="Serpin_fam"/>
</dbReference>
<evidence type="ECO:0000256" key="3">
    <source>
        <dbReference type="SAM" id="MobiDB-lite"/>
    </source>
</evidence>